<evidence type="ECO:0000313" key="2">
    <source>
        <dbReference type="EMBL" id="WRL45071.1"/>
    </source>
</evidence>
<proteinExistence type="predicted"/>
<organism evidence="2 3">
    <name type="scientific">Aromatoleum evansii</name>
    <name type="common">Azoarcus evansii</name>
    <dbReference type="NCBI Taxonomy" id="59406"/>
    <lineage>
        <taxon>Bacteria</taxon>
        <taxon>Pseudomonadati</taxon>
        <taxon>Pseudomonadota</taxon>
        <taxon>Betaproteobacteria</taxon>
        <taxon>Rhodocyclales</taxon>
        <taxon>Rhodocyclaceae</taxon>
        <taxon>Aromatoleum</taxon>
    </lineage>
</organism>
<evidence type="ECO:0008006" key="4">
    <source>
        <dbReference type="Google" id="ProtNLM"/>
    </source>
</evidence>
<feature type="transmembrane region" description="Helical" evidence="1">
    <location>
        <begin position="20"/>
        <end position="49"/>
    </location>
</feature>
<protein>
    <recommendedName>
        <fullName evidence="4">Transmembrane protein</fullName>
    </recommendedName>
</protein>
<reference evidence="2 3" key="1">
    <citation type="submission" date="2023-12" db="EMBL/GenBank/DDBJ databases">
        <title>A. evansii MAY27, complete genome.</title>
        <authorList>
            <person name="Wang Y."/>
        </authorList>
    </citation>
    <scope>NUCLEOTIDE SEQUENCE [LARGE SCALE GENOMIC DNA]</scope>
    <source>
        <strain evidence="2 3">MAY27</strain>
    </source>
</reference>
<keyword evidence="1" id="KW-0812">Transmembrane</keyword>
<dbReference type="RefSeq" id="WP_407278302.1">
    <property type="nucleotide sequence ID" value="NZ_CP141259.1"/>
</dbReference>
<dbReference type="Proteomes" id="UP001626593">
    <property type="component" value="Chromosome"/>
</dbReference>
<feature type="transmembrane region" description="Helical" evidence="1">
    <location>
        <begin position="61"/>
        <end position="86"/>
    </location>
</feature>
<evidence type="ECO:0000256" key="1">
    <source>
        <dbReference type="SAM" id="Phobius"/>
    </source>
</evidence>
<feature type="transmembrane region" description="Helical" evidence="1">
    <location>
        <begin position="126"/>
        <end position="148"/>
    </location>
</feature>
<dbReference type="EMBL" id="CP141259">
    <property type="protein sequence ID" value="WRL45071.1"/>
    <property type="molecule type" value="Genomic_DNA"/>
</dbReference>
<feature type="transmembrane region" description="Helical" evidence="1">
    <location>
        <begin position="92"/>
        <end position="114"/>
    </location>
</feature>
<sequence length="165" mass="17826">MSNNTFTPTLGVDHTLAKMRILLAIVAYATSSVGIFSSLGATGLSLVMIARPSMFDSPQSYLFFLAGFVVLYAWIAHLVMCINWIANKRLETYWPASGSVAALLSILYFANVLSSTGGASLTIGKLFLALIAPIIWTFPAFLLAIHLVRFHLSSGDEQGKTVANH</sequence>
<keyword evidence="3" id="KW-1185">Reference proteome</keyword>
<accession>A0ABZ1AKV5</accession>
<name>A0ABZ1AKV5_AROEV</name>
<evidence type="ECO:0000313" key="3">
    <source>
        <dbReference type="Proteomes" id="UP001626593"/>
    </source>
</evidence>
<keyword evidence="1" id="KW-0472">Membrane</keyword>
<gene>
    <name evidence="2" type="ORF">U5817_17920</name>
</gene>
<keyword evidence="1" id="KW-1133">Transmembrane helix</keyword>